<dbReference type="PANTHER" id="PTHR31851">
    <property type="entry name" value="FE(2+)/MN(2+) TRANSPORTER PCL1"/>
    <property type="match status" value="1"/>
</dbReference>
<evidence type="ECO:0000256" key="1">
    <source>
        <dbReference type="ARBA" id="ARBA00004127"/>
    </source>
</evidence>
<keyword evidence="4 6" id="KW-0472">Membrane</keyword>
<evidence type="ECO:0000256" key="4">
    <source>
        <dbReference type="ARBA" id="ARBA00023136"/>
    </source>
</evidence>
<keyword evidence="2 6" id="KW-0812">Transmembrane</keyword>
<comment type="caution">
    <text evidence="7">The sequence shown here is derived from an EMBL/GenBank/DDBJ whole genome shotgun (WGS) entry which is preliminary data.</text>
</comment>
<evidence type="ECO:0000313" key="8">
    <source>
        <dbReference type="Proteomes" id="UP001183176"/>
    </source>
</evidence>
<feature type="transmembrane region" description="Helical" evidence="6">
    <location>
        <begin position="245"/>
        <end position="264"/>
    </location>
</feature>
<proteinExistence type="predicted"/>
<keyword evidence="3 6" id="KW-1133">Transmembrane helix</keyword>
<gene>
    <name evidence="7" type="ORF">RM423_07685</name>
</gene>
<dbReference type="InterPro" id="IPR008217">
    <property type="entry name" value="Ccc1_fam"/>
</dbReference>
<evidence type="ECO:0000256" key="6">
    <source>
        <dbReference type="SAM" id="Phobius"/>
    </source>
</evidence>
<evidence type="ECO:0000256" key="3">
    <source>
        <dbReference type="ARBA" id="ARBA00022989"/>
    </source>
</evidence>
<evidence type="ECO:0000313" key="7">
    <source>
        <dbReference type="EMBL" id="MDT0261274.1"/>
    </source>
</evidence>
<accession>A0ABU2J9U1</accession>
<dbReference type="RefSeq" id="WP_311422431.1">
    <property type="nucleotide sequence ID" value="NZ_JAVREH010000007.1"/>
</dbReference>
<keyword evidence="8" id="KW-1185">Reference proteome</keyword>
<dbReference type="EMBL" id="JAVREH010000007">
    <property type="protein sequence ID" value="MDT0261274.1"/>
    <property type="molecule type" value="Genomic_DNA"/>
</dbReference>
<evidence type="ECO:0000256" key="2">
    <source>
        <dbReference type="ARBA" id="ARBA00022692"/>
    </source>
</evidence>
<feature type="region of interest" description="Disordered" evidence="5">
    <location>
        <begin position="1"/>
        <end position="37"/>
    </location>
</feature>
<feature type="transmembrane region" description="Helical" evidence="6">
    <location>
        <begin position="213"/>
        <end position="233"/>
    </location>
</feature>
<comment type="subcellular location">
    <subcellularLocation>
        <location evidence="1">Endomembrane system</location>
        <topology evidence="1">Multi-pass membrane protein</topology>
    </subcellularLocation>
</comment>
<organism evidence="7 8">
    <name type="scientific">Jatrophihabitans lederbergiae</name>
    <dbReference type="NCBI Taxonomy" id="3075547"/>
    <lineage>
        <taxon>Bacteria</taxon>
        <taxon>Bacillati</taxon>
        <taxon>Actinomycetota</taxon>
        <taxon>Actinomycetes</taxon>
        <taxon>Jatrophihabitantales</taxon>
        <taxon>Jatrophihabitantaceae</taxon>
        <taxon>Jatrophihabitans</taxon>
    </lineage>
</organism>
<protein>
    <submittedName>
        <fullName evidence="7">VIT1/CCC1 transporter family protein</fullName>
    </submittedName>
</protein>
<dbReference type="Pfam" id="PF01988">
    <property type="entry name" value="VIT1"/>
    <property type="match status" value="1"/>
</dbReference>
<dbReference type="Proteomes" id="UP001183176">
    <property type="component" value="Unassembled WGS sequence"/>
</dbReference>
<sequence>MPSIPIRQTGPQPSPARPQLSQNEPTGRPHHSIGDPQLAIGHEHRDVSGGWLRPTVFGMVDGLVSNFALIAGVAAASDGARPVVLAGVAGLLGGAFSMSTGEYISVRSQNESMQAEVEVERHELIHNAEAELVELTQIYINRGVDPELAQLVAEQLSADPKQALEIHAQEELGVDIHDLPDPKVAAVSSLASFAIGAFIPLLPFLFAARMLPLAAALALLGLFVTGALTARFTTRAWWYAGGRQMLLGLVTAVVTYGVGHLVGANVT</sequence>
<evidence type="ECO:0000256" key="5">
    <source>
        <dbReference type="SAM" id="MobiDB-lite"/>
    </source>
</evidence>
<feature type="transmembrane region" description="Helical" evidence="6">
    <location>
        <begin position="184"/>
        <end position="207"/>
    </location>
</feature>
<reference evidence="8" key="1">
    <citation type="submission" date="2023-07" db="EMBL/GenBank/DDBJ databases">
        <title>30 novel species of actinomycetes from the DSMZ collection.</title>
        <authorList>
            <person name="Nouioui I."/>
        </authorList>
    </citation>
    <scope>NUCLEOTIDE SEQUENCE [LARGE SCALE GENOMIC DNA]</scope>
    <source>
        <strain evidence="8">DSM 44399</strain>
    </source>
</reference>
<name>A0ABU2J9U1_9ACTN</name>